<keyword evidence="4" id="KW-1185">Reference proteome</keyword>
<dbReference type="OrthoDB" id="9803036at2"/>
<dbReference type="RefSeq" id="WP_006591527.1">
    <property type="nucleotide sequence ID" value="NZ_BAHD01000015.1"/>
</dbReference>
<dbReference type="InterPro" id="IPR001451">
    <property type="entry name" value="Hexapep"/>
</dbReference>
<organism evidence="3 4">
    <name type="scientific">Kineosphaera limosa NBRC 100340</name>
    <dbReference type="NCBI Taxonomy" id="1184609"/>
    <lineage>
        <taxon>Bacteria</taxon>
        <taxon>Bacillati</taxon>
        <taxon>Actinomycetota</taxon>
        <taxon>Actinomycetes</taxon>
        <taxon>Micrococcales</taxon>
        <taxon>Dermatophilaceae</taxon>
        <taxon>Kineosphaera</taxon>
    </lineage>
</organism>
<dbReference type="GO" id="GO:0016740">
    <property type="term" value="F:transferase activity"/>
    <property type="evidence" value="ECO:0007669"/>
    <property type="project" value="UniProtKB-KW"/>
</dbReference>
<evidence type="ECO:0000313" key="4">
    <source>
        <dbReference type="Proteomes" id="UP000008366"/>
    </source>
</evidence>
<dbReference type="Proteomes" id="UP000008366">
    <property type="component" value="Unassembled WGS sequence"/>
</dbReference>
<dbReference type="Pfam" id="PF00132">
    <property type="entry name" value="Hexapep"/>
    <property type="match status" value="1"/>
</dbReference>
<evidence type="ECO:0000256" key="2">
    <source>
        <dbReference type="ARBA" id="ARBA00022737"/>
    </source>
</evidence>
<dbReference type="SUPFAM" id="SSF51161">
    <property type="entry name" value="Trimeric LpxA-like enzymes"/>
    <property type="match status" value="1"/>
</dbReference>
<dbReference type="PROSITE" id="PS00101">
    <property type="entry name" value="HEXAPEP_TRANSFERASES"/>
    <property type="match status" value="1"/>
</dbReference>
<name>K6W724_9MICO</name>
<protein>
    <recommendedName>
        <fullName evidence="5">Gamma carbonic anhydrase family protein</fullName>
    </recommendedName>
</protein>
<dbReference type="InterPro" id="IPR011004">
    <property type="entry name" value="Trimer_LpxA-like_sf"/>
</dbReference>
<dbReference type="EMBL" id="BAHD01000015">
    <property type="protein sequence ID" value="GAB94995.1"/>
    <property type="molecule type" value="Genomic_DNA"/>
</dbReference>
<dbReference type="PANTHER" id="PTHR13061:SF29">
    <property type="entry name" value="GAMMA CARBONIC ANHYDRASE-LIKE 1, MITOCHONDRIAL-RELATED"/>
    <property type="match status" value="1"/>
</dbReference>
<dbReference type="CDD" id="cd04645">
    <property type="entry name" value="LbH_gamma_CA_like"/>
    <property type="match status" value="1"/>
</dbReference>
<dbReference type="eggNOG" id="COG0663">
    <property type="taxonomic scope" value="Bacteria"/>
</dbReference>
<keyword evidence="2" id="KW-0677">Repeat</keyword>
<evidence type="ECO:0008006" key="5">
    <source>
        <dbReference type="Google" id="ProtNLM"/>
    </source>
</evidence>
<dbReference type="InterPro" id="IPR050484">
    <property type="entry name" value="Transf_Hexapept/Carb_Anhydrase"/>
</dbReference>
<comment type="caution">
    <text evidence="3">The sequence shown here is derived from an EMBL/GenBank/DDBJ whole genome shotgun (WGS) entry which is preliminary data.</text>
</comment>
<proteinExistence type="predicted"/>
<dbReference type="STRING" id="1184609.KILIM_015_00560"/>
<evidence type="ECO:0000256" key="1">
    <source>
        <dbReference type="ARBA" id="ARBA00022679"/>
    </source>
</evidence>
<reference evidence="3 4" key="1">
    <citation type="submission" date="2012-08" db="EMBL/GenBank/DDBJ databases">
        <title>Whole genome shotgun sequence of Kineosphaera limosa NBRC 100340.</title>
        <authorList>
            <person name="Yoshida I."/>
            <person name="Isaki S."/>
            <person name="Hosoyama A."/>
            <person name="Tsuchikane K."/>
            <person name="Katsumata H."/>
            <person name="Ando Y."/>
            <person name="Ohji S."/>
            <person name="Hamada M."/>
            <person name="Tamura T."/>
            <person name="Yamazoe A."/>
            <person name="Yamazaki S."/>
            <person name="Fujita N."/>
        </authorList>
    </citation>
    <scope>NUCLEOTIDE SEQUENCE [LARGE SCALE GENOMIC DNA]</scope>
    <source>
        <strain evidence="3 4">NBRC 100340</strain>
    </source>
</reference>
<evidence type="ECO:0000313" key="3">
    <source>
        <dbReference type="EMBL" id="GAB94995.1"/>
    </source>
</evidence>
<dbReference type="Gene3D" id="2.160.10.10">
    <property type="entry name" value="Hexapeptide repeat proteins"/>
    <property type="match status" value="1"/>
</dbReference>
<sequence length="175" mass="18023">MDYEIDGQRPQVDDEAFVAPTAALVADVRVGPGASVWFGAVARGDGDTITLGARSNLQDNAVIHADPGFPATIGQDVTIGHGAIVHGCTIGDRVLVGMGAAVMNGAVVGEDTLIGAGTLISEGVQIPPRSLVVGVPGKVRRELTDDEVAKIAGNAARYVERGVQYRAGVRIVERG</sequence>
<gene>
    <name evidence="3" type="ORF">KILIM_015_00560</name>
</gene>
<dbReference type="InterPro" id="IPR047324">
    <property type="entry name" value="LbH_gamma_CA-like"/>
</dbReference>
<keyword evidence="1" id="KW-0808">Transferase</keyword>
<accession>K6W724</accession>
<dbReference type="PANTHER" id="PTHR13061">
    <property type="entry name" value="DYNACTIN SUBUNIT P25"/>
    <property type="match status" value="1"/>
</dbReference>
<dbReference type="InterPro" id="IPR018357">
    <property type="entry name" value="Hexapep_transf_CS"/>
</dbReference>
<dbReference type="AlphaFoldDB" id="K6W724"/>